<dbReference type="STRING" id="33007.HMPREF3198_00859"/>
<keyword evidence="2" id="KW-0813">Transport</keyword>
<feature type="transmembrane region" description="Helical" evidence="6">
    <location>
        <begin position="393"/>
        <end position="415"/>
    </location>
</feature>
<comment type="caution">
    <text evidence="7">The sequence shown here is derived from an EMBL/GenBank/DDBJ whole genome shotgun (WGS) entry which is preliminary data.</text>
</comment>
<evidence type="ECO:0000313" key="7">
    <source>
        <dbReference type="EMBL" id="PKY73221.1"/>
    </source>
</evidence>
<keyword evidence="3 6" id="KW-0812">Transmembrane</keyword>
<evidence type="ECO:0000256" key="2">
    <source>
        <dbReference type="ARBA" id="ARBA00022448"/>
    </source>
</evidence>
<dbReference type="EMBL" id="PKKO01000001">
    <property type="protein sequence ID" value="PKY73221.1"/>
    <property type="molecule type" value="Genomic_DNA"/>
</dbReference>
<evidence type="ECO:0000313" key="8">
    <source>
        <dbReference type="Proteomes" id="UP000235122"/>
    </source>
</evidence>
<protein>
    <submittedName>
        <fullName evidence="7">Sodium-dependent transporter</fullName>
    </submittedName>
</protein>
<feature type="transmembrane region" description="Helical" evidence="6">
    <location>
        <begin position="436"/>
        <end position="457"/>
    </location>
</feature>
<dbReference type="Pfam" id="PF00209">
    <property type="entry name" value="SNF"/>
    <property type="match status" value="2"/>
</dbReference>
<dbReference type="PRINTS" id="PR00176">
    <property type="entry name" value="NANEUSMPORT"/>
</dbReference>
<evidence type="ECO:0000256" key="6">
    <source>
        <dbReference type="SAM" id="Phobius"/>
    </source>
</evidence>
<dbReference type="PROSITE" id="PS50267">
    <property type="entry name" value="NA_NEUROTRAN_SYMP_3"/>
    <property type="match status" value="1"/>
</dbReference>
<dbReference type="InterPro" id="IPR000175">
    <property type="entry name" value="Na/ntran_symport"/>
</dbReference>
<dbReference type="SUPFAM" id="SSF161070">
    <property type="entry name" value="SNF-like"/>
    <property type="match status" value="1"/>
</dbReference>
<reference evidence="7 8" key="1">
    <citation type="submission" date="2017-12" db="EMBL/GenBank/DDBJ databases">
        <title>Phylogenetic diversity of female urinary microbiome.</title>
        <authorList>
            <person name="Thomas-White K."/>
            <person name="Wolfe A.J."/>
        </authorList>
    </citation>
    <scope>NUCLEOTIDE SEQUENCE [LARGE SCALE GENOMIC DNA]</scope>
    <source>
        <strain evidence="7 8">UMB0402</strain>
    </source>
</reference>
<dbReference type="PANTHER" id="PTHR42948:SF1">
    <property type="entry name" value="TRANSPORTER"/>
    <property type="match status" value="1"/>
</dbReference>
<comment type="subcellular location">
    <subcellularLocation>
        <location evidence="1">Membrane</location>
        <topology evidence="1">Multi-pass membrane protein</topology>
    </subcellularLocation>
</comment>
<keyword evidence="8" id="KW-1185">Reference proteome</keyword>
<evidence type="ECO:0000256" key="5">
    <source>
        <dbReference type="ARBA" id="ARBA00023136"/>
    </source>
</evidence>
<feature type="transmembrane region" description="Helical" evidence="6">
    <location>
        <begin position="92"/>
        <end position="116"/>
    </location>
</feature>
<gene>
    <name evidence="7" type="ORF">CYJ19_01125</name>
</gene>
<keyword evidence="5 6" id="KW-0472">Membrane</keyword>
<dbReference type="GeneID" id="35866168"/>
<dbReference type="Proteomes" id="UP000235122">
    <property type="component" value="Unassembled WGS sequence"/>
</dbReference>
<evidence type="ECO:0000256" key="1">
    <source>
        <dbReference type="ARBA" id="ARBA00004141"/>
    </source>
</evidence>
<name>A0A2I1IQ25_9ACTO</name>
<dbReference type="CDD" id="cd10334">
    <property type="entry name" value="SLC6sbd_u1"/>
    <property type="match status" value="1"/>
</dbReference>
<organism evidence="7 8">
    <name type="scientific">Winkia neuii</name>
    <dbReference type="NCBI Taxonomy" id="33007"/>
    <lineage>
        <taxon>Bacteria</taxon>
        <taxon>Bacillati</taxon>
        <taxon>Actinomycetota</taxon>
        <taxon>Actinomycetes</taxon>
        <taxon>Actinomycetales</taxon>
        <taxon>Actinomycetaceae</taxon>
        <taxon>Winkia</taxon>
    </lineage>
</organism>
<dbReference type="NCBIfam" id="NF037979">
    <property type="entry name" value="Na_transp"/>
    <property type="match status" value="1"/>
</dbReference>
<feature type="transmembrane region" description="Helical" evidence="6">
    <location>
        <begin position="227"/>
        <end position="252"/>
    </location>
</feature>
<dbReference type="GO" id="GO:0016020">
    <property type="term" value="C:membrane"/>
    <property type="evidence" value="ECO:0007669"/>
    <property type="project" value="UniProtKB-SubCell"/>
</dbReference>
<dbReference type="InterPro" id="IPR037272">
    <property type="entry name" value="SNS_sf"/>
</dbReference>
<sequence>MAETKSKNNARGVWSGQLGFILAAVGSAIGLGNIWRFPGVAYENGGGAFIVPYLCALLAIGLPILLLDYAIGHRFHGTPPLAFRRINKKAEFIGWWHVGVCFVIMTYYAVILAWSFRYIFFAVNSAWGNDPQKFFFTKFLETSKQTAVIGAPVWGVLIPLALMWVAVVGIIALGVQKGVERANKVFIPLLVVVFAALVVRALLLPGAMEGLNSFFTPDWSAIAKPKVWMAAFAQIFFSMSAGFGIMLTYASYLRRKSNLTGTALVAGFANSSFEILAGIGVFSALGFMAYQQGVQVSDLEGLSGISLAFITFPKIISMMPGGAFFGILFFVSLTLAGITSLLSLVQVVSGAFADKFGWPVKRAAILLGTVAGVISLVLYGTTSGMGAVDTVDAFINSVGVVFATILMAVAVSWVWPKLRPLRQHLNVLSTVRIGCWWTWMIRLFIPAFLGLMLVLSIRDYLTEGYGDYPTWYVAAFGWGCVGLCAVFAIVFPLVKWRDEESLEGEHDLSGVDWIKEAQQ</sequence>
<feature type="transmembrane region" description="Helical" evidence="6">
    <location>
        <begin position="12"/>
        <end position="35"/>
    </location>
</feature>
<feature type="transmembrane region" description="Helical" evidence="6">
    <location>
        <begin position="364"/>
        <end position="381"/>
    </location>
</feature>
<feature type="transmembrane region" description="Helical" evidence="6">
    <location>
        <begin position="323"/>
        <end position="352"/>
    </location>
</feature>
<feature type="transmembrane region" description="Helical" evidence="6">
    <location>
        <begin position="153"/>
        <end position="173"/>
    </location>
</feature>
<keyword evidence="4 6" id="KW-1133">Transmembrane helix</keyword>
<feature type="transmembrane region" description="Helical" evidence="6">
    <location>
        <begin position="264"/>
        <end position="290"/>
    </location>
</feature>
<dbReference type="RefSeq" id="WP_024330748.1">
    <property type="nucleotide sequence ID" value="NZ_JASOXK010000001.1"/>
</dbReference>
<feature type="transmembrane region" description="Helical" evidence="6">
    <location>
        <begin position="185"/>
        <end position="207"/>
    </location>
</feature>
<evidence type="ECO:0000256" key="3">
    <source>
        <dbReference type="ARBA" id="ARBA00022692"/>
    </source>
</evidence>
<feature type="transmembrane region" description="Helical" evidence="6">
    <location>
        <begin position="469"/>
        <end position="494"/>
    </location>
</feature>
<dbReference type="PANTHER" id="PTHR42948">
    <property type="entry name" value="TRANSPORTER"/>
    <property type="match status" value="1"/>
</dbReference>
<proteinExistence type="predicted"/>
<feature type="transmembrane region" description="Helical" evidence="6">
    <location>
        <begin position="47"/>
        <end position="71"/>
    </location>
</feature>
<evidence type="ECO:0000256" key="4">
    <source>
        <dbReference type="ARBA" id="ARBA00022989"/>
    </source>
</evidence>
<dbReference type="AlphaFoldDB" id="A0A2I1IQ25"/>
<accession>A0A2I1IQ25</accession>